<dbReference type="RefSeq" id="WP_092502417.1">
    <property type="nucleotide sequence ID" value="NZ_FOEH01000001.1"/>
</dbReference>
<evidence type="ECO:0000313" key="4">
    <source>
        <dbReference type="Proteomes" id="UP000198733"/>
    </source>
</evidence>
<organism evidence="3 4">
    <name type="scientific">Virgibacillus subterraneus</name>
    <dbReference type="NCBI Taxonomy" id="621109"/>
    <lineage>
        <taxon>Bacteria</taxon>
        <taxon>Bacillati</taxon>
        <taxon>Bacillota</taxon>
        <taxon>Bacilli</taxon>
        <taxon>Bacillales</taxon>
        <taxon>Bacillaceae</taxon>
        <taxon>Virgibacillus</taxon>
    </lineage>
</organism>
<dbReference type="PANTHER" id="PTHR45947:SF15">
    <property type="entry name" value="TEICHURONIC ACID BIOSYNTHESIS GLYCOSYLTRANSFERASE TUAC-RELATED"/>
    <property type="match status" value="1"/>
</dbReference>
<dbReference type="Pfam" id="PF13439">
    <property type="entry name" value="Glyco_transf_4"/>
    <property type="match status" value="1"/>
</dbReference>
<dbReference type="SUPFAM" id="SSF53756">
    <property type="entry name" value="UDP-Glycosyltransferase/glycogen phosphorylase"/>
    <property type="match status" value="1"/>
</dbReference>
<dbReference type="Gene3D" id="3.40.50.2000">
    <property type="entry name" value="Glycogen Phosphorylase B"/>
    <property type="match status" value="2"/>
</dbReference>
<feature type="domain" description="Glycosyltransferase subfamily 4-like N-terminal" evidence="2">
    <location>
        <begin position="109"/>
        <end position="205"/>
    </location>
</feature>
<dbReference type="Proteomes" id="UP000198733">
    <property type="component" value="Unassembled WGS sequence"/>
</dbReference>
<dbReference type="Pfam" id="PF00534">
    <property type="entry name" value="Glycos_transf_1"/>
    <property type="match status" value="1"/>
</dbReference>
<dbReference type="InterPro" id="IPR028098">
    <property type="entry name" value="Glyco_trans_4-like_N"/>
</dbReference>
<dbReference type="PANTHER" id="PTHR45947">
    <property type="entry name" value="SULFOQUINOVOSYL TRANSFERASE SQD2"/>
    <property type="match status" value="1"/>
</dbReference>
<dbReference type="EMBL" id="FOEH01000001">
    <property type="protein sequence ID" value="SEP76250.1"/>
    <property type="molecule type" value="Genomic_DNA"/>
</dbReference>
<feature type="domain" description="Glycosyl transferase family 1" evidence="1">
    <location>
        <begin position="212"/>
        <end position="372"/>
    </location>
</feature>
<gene>
    <name evidence="3" type="ORF">SAMN05216232_0809</name>
</gene>
<dbReference type="InterPro" id="IPR001296">
    <property type="entry name" value="Glyco_trans_1"/>
</dbReference>
<reference evidence="3 4" key="1">
    <citation type="submission" date="2016-10" db="EMBL/GenBank/DDBJ databases">
        <authorList>
            <person name="Varghese N."/>
            <person name="Submissions S."/>
        </authorList>
    </citation>
    <scope>NUCLEOTIDE SEQUENCE [LARGE SCALE GENOMIC DNA]</scope>
    <source>
        <strain evidence="3 4">CGMCC 1.7734</strain>
    </source>
</reference>
<evidence type="ECO:0000259" key="1">
    <source>
        <dbReference type="Pfam" id="PF00534"/>
    </source>
</evidence>
<sequence length="395" mass="45307">MKVFFITNMNVDNNKGGLFNATYERMKMHNKKLRQVIITNCNVGHSTLVRLIGKFIFSKKINKNPDIKKCEYNGIDIHNLNLKLDVFSYFKRHFLKQSLEDQIVKKYVARFDNYLKSSDAIHAHWGWPNGYVAYKLSNKYSIPYYITFHGSDINYLKEKSKKKMITVMENANKCFFVSEELYANALKIGYTGYNKAITYNGVDLDMFRINDHCKDSGKKVVGYVGSLEEKKGADYLVDIYRGIDKKKHSVEFVIVGDGSLSQCLEEEFKKKATDVNVKFTGGINPDEVPITMNQLDVLVVPSRNEGFGMVVLEANSCGVPVVGSNVGGLPEAIEYTKNIINMDNDFTHNMANRVVEILEGDSLTQEQYRERVKRKFSWDHITDFEIETYKSLPND</sequence>
<evidence type="ECO:0000313" key="3">
    <source>
        <dbReference type="EMBL" id="SEP76250.1"/>
    </source>
</evidence>
<protein>
    <submittedName>
        <fullName evidence="3">Glycosyltransferase involved in cell wall bisynthesis</fullName>
    </submittedName>
</protein>
<dbReference type="InterPro" id="IPR050194">
    <property type="entry name" value="Glycosyltransferase_grp1"/>
</dbReference>
<comment type="caution">
    <text evidence="3">The sequence shown here is derived from an EMBL/GenBank/DDBJ whole genome shotgun (WGS) entry which is preliminary data.</text>
</comment>
<proteinExistence type="predicted"/>
<keyword evidence="4" id="KW-1185">Reference proteome</keyword>
<accession>A0A1H9AHR2</accession>
<name>A0A1H9AHR2_9BACI</name>
<evidence type="ECO:0000259" key="2">
    <source>
        <dbReference type="Pfam" id="PF13439"/>
    </source>
</evidence>